<organism evidence="2 3">
    <name type="scientific">Paenibacillus thalictri</name>
    <dbReference type="NCBI Taxonomy" id="2527873"/>
    <lineage>
        <taxon>Bacteria</taxon>
        <taxon>Bacillati</taxon>
        <taxon>Bacillota</taxon>
        <taxon>Bacilli</taxon>
        <taxon>Bacillales</taxon>
        <taxon>Paenibacillaceae</taxon>
        <taxon>Paenibacillus</taxon>
    </lineage>
</organism>
<reference evidence="2 3" key="1">
    <citation type="submission" date="2019-02" db="EMBL/GenBank/DDBJ databases">
        <title>Paenibacillus sp. nov., isolated from surface-sterilized tissue of Thalictrum simplex L.</title>
        <authorList>
            <person name="Tuo L."/>
        </authorList>
    </citation>
    <scope>NUCLEOTIDE SEQUENCE [LARGE SCALE GENOMIC DNA]</scope>
    <source>
        <strain evidence="2 3">N2SHLJ1</strain>
    </source>
</reference>
<feature type="coiled-coil region" evidence="1">
    <location>
        <begin position="14"/>
        <end position="41"/>
    </location>
</feature>
<sequence>MQKRNVDGIKQFSKLKTRTAIAKAEEAIDRLLKNNMKVNFNSVSLEAGVSKPFLYTQSALRIRIEELRIRTERWGQSADVKSRYLELENERLRSQISKLERMITKLRNA</sequence>
<proteinExistence type="predicted"/>
<feature type="coiled-coil region" evidence="1">
    <location>
        <begin position="82"/>
        <end position="109"/>
    </location>
</feature>
<evidence type="ECO:0000256" key="1">
    <source>
        <dbReference type="SAM" id="Coils"/>
    </source>
</evidence>
<name>A0A4Q9DHS7_9BACL</name>
<gene>
    <name evidence="2" type="ORF">EYB31_34660</name>
</gene>
<dbReference type="AlphaFoldDB" id="A0A4Q9DHS7"/>
<dbReference type="RefSeq" id="WP_131018180.1">
    <property type="nucleotide sequence ID" value="NZ_SIRE01000035.1"/>
</dbReference>
<evidence type="ECO:0000313" key="3">
    <source>
        <dbReference type="Proteomes" id="UP000293142"/>
    </source>
</evidence>
<dbReference type="Pfam" id="PF19776">
    <property type="entry name" value="DUF6262"/>
    <property type="match status" value="1"/>
</dbReference>
<evidence type="ECO:0000313" key="2">
    <source>
        <dbReference type="EMBL" id="TBL69917.1"/>
    </source>
</evidence>
<protein>
    <submittedName>
        <fullName evidence="2">Transposase</fullName>
    </submittedName>
</protein>
<accession>A0A4Q9DHS7</accession>
<dbReference type="EMBL" id="SIRE01000035">
    <property type="protein sequence ID" value="TBL69917.1"/>
    <property type="molecule type" value="Genomic_DNA"/>
</dbReference>
<dbReference type="InterPro" id="IPR046229">
    <property type="entry name" value="TnpC-like"/>
</dbReference>
<dbReference type="OrthoDB" id="1707883at2"/>
<keyword evidence="3" id="KW-1185">Reference proteome</keyword>
<comment type="caution">
    <text evidence="2">The sequence shown here is derived from an EMBL/GenBank/DDBJ whole genome shotgun (WGS) entry which is preliminary data.</text>
</comment>
<keyword evidence="1" id="KW-0175">Coiled coil</keyword>
<dbReference type="Proteomes" id="UP000293142">
    <property type="component" value="Unassembled WGS sequence"/>
</dbReference>